<evidence type="ECO:0000256" key="5">
    <source>
        <dbReference type="RuleBase" id="RU361279"/>
    </source>
</evidence>
<protein>
    <recommendedName>
        <fullName evidence="5">5-formyltetrahydrofolate cyclo-ligase</fullName>
        <ecNumber evidence="5">6.3.3.2</ecNumber>
    </recommendedName>
</protein>
<dbReference type="OrthoDB" id="9801938at2"/>
<dbReference type="NCBIfam" id="TIGR02727">
    <property type="entry name" value="MTHFS_bact"/>
    <property type="match status" value="1"/>
</dbReference>
<sequence>MKEKSVLREEMKKILGNMDRSSHATKCKAIHDKLFASKEWKDAQTIAVTISRFPEVDTEDIIMRAWDEGKKVAVPKCIPKNKSMEFYFLENFNQLETVYFGLKEPIVTEVEICHKDKLEFILVPGLIFDEEGYRIGFGGGYYDRYLVDYTGSKVSLAFTEQLVKKVPTDPFDIPVHKIVTNEVVYDCAIRK</sequence>
<dbReference type="EMBL" id="VTEV01000003">
    <property type="protein sequence ID" value="TYS68727.1"/>
    <property type="molecule type" value="Genomic_DNA"/>
</dbReference>
<dbReference type="GO" id="GO:0046872">
    <property type="term" value="F:metal ion binding"/>
    <property type="evidence" value="ECO:0007669"/>
    <property type="project" value="UniProtKB-KW"/>
</dbReference>
<evidence type="ECO:0000256" key="2">
    <source>
        <dbReference type="ARBA" id="ARBA00022741"/>
    </source>
</evidence>
<dbReference type="PIRSF" id="PIRSF006806">
    <property type="entry name" value="FTHF_cligase"/>
    <property type="match status" value="1"/>
</dbReference>
<dbReference type="InterPro" id="IPR037171">
    <property type="entry name" value="NagB/RpiA_transferase-like"/>
</dbReference>
<evidence type="ECO:0000313" key="7">
    <source>
        <dbReference type="Proteomes" id="UP000322524"/>
    </source>
</evidence>
<feature type="binding site" evidence="4">
    <location>
        <position position="55"/>
    </location>
    <ligand>
        <name>substrate</name>
    </ligand>
</feature>
<dbReference type="PANTHER" id="PTHR23407">
    <property type="entry name" value="ATPASE INHIBITOR/5-FORMYLTETRAHYDROFOLATE CYCLO-LIGASE"/>
    <property type="match status" value="1"/>
</dbReference>
<dbReference type="Pfam" id="PF01812">
    <property type="entry name" value="5-FTHF_cyc-lig"/>
    <property type="match status" value="1"/>
</dbReference>
<dbReference type="GO" id="GO:0009396">
    <property type="term" value="P:folic acid-containing compound biosynthetic process"/>
    <property type="evidence" value="ECO:0007669"/>
    <property type="project" value="TreeGrafter"/>
</dbReference>
<dbReference type="GO" id="GO:0005524">
    <property type="term" value="F:ATP binding"/>
    <property type="evidence" value="ECO:0007669"/>
    <property type="project" value="UniProtKB-KW"/>
</dbReference>
<dbReference type="GO" id="GO:0030272">
    <property type="term" value="F:5-formyltetrahydrofolate cyclo-ligase activity"/>
    <property type="evidence" value="ECO:0007669"/>
    <property type="project" value="UniProtKB-EC"/>
</dbReference>
<keyword evidence="5" id="KW-0460">Magnesium</keyword>
<accession>A0A5D4SZ48</accession>
<feature type="binding site" evidence="4">
    <location>
        <position position="50"/>
    </location>
    <ligand>
        <name>substrate</name>
    </ligand>
</feature>
<dbReference type="AlphaFoldDB" id="A0A5D4SZ48"/>
<comment type="catalytic activity">
    <reaction evidence="5">
        <text>(6S)-5-formyl-5,6,7,8-tetrahydrofolate + ATP = (6R)-5,10-methenyltetrahydrofolate + ADP + phosphate</text>
        <dbReference type="Rhea" id="RHEA:10488"/>
        <dbReference type="ChEBI" id="CHEBI:30616"/>
        <dbReference type="ChEBI" id="CHEBI:43474"/>
        <dbReference type="ChEBI" id="CHEBI:57455"/>
        <dbReference type="ChEBI" id="CHEBI:57457"/>
        <dbReference type="ChEBI" id="CHEBI:456216"/>
        <dbReference type="EC" id="6.3.3.2"/>
    </reaction>
</comment>
<dbReference type="RefSeq" id="WP_148987592.1">
    <property type="nucleotide sequence ID" value="NZ_VTEV01000003.1"/>
</dbReference>
<dbReference type="Proteomes" id="UP000322524">
    <property type="component" value="Unassembled WGS sequence"/>
</dbReference>
<comment type="cofactor">
    <cofactor evidence="5">
        <name>Mg(2+)</name>
        <dbReference type="ChEBI" id="CHEBI:18420"/>
    </cofactor>
</comment>
<keyword evidence="3 4" id="KW-0067">ATP-binding</keyword>
<evidence type="ECO:0000256" key="3">
    <source>
        <dbReference type="ARBA" id="ARBA00022840"/>
    </source>
</evidence>
<gene>
    <name evidence="6" type="ORF">FZC76_07220</name>
</gene>
<organism evidence="6 7">
    <name type="scientific">Sutcliffiella horikoshii</name>
    <dbReference type="NCBI Taxonomy" id="79883"/>
    <lineage>
        <taxon>Bacteria</taxon>
        <taxon>Bacillati</taxon>
        <taxon>Bacillota</taxon>
        <taxon>Bacilli</taxon>
        <taxon>Bacillales</taxon>
        <taxon>Bacillaceae</taxon>
        <taxon>Sutcliffiella</taxon>
    </lineage>
</organism>
<evidence type="ECO:0000313" key="6">
    <source>
        <dbReference type="EMBL" id="TYS68727.1"/>
    </source>
</evidence>
<dbReference type="SUPFAM" id="SSF100950">
    <property type="entry name" value="NagB/RpiA/CoA transferase-like"/>
    <property type="match status" value="1"/>
</dbReference>
<keyword evidence="6" id="KW-0436">Ligase</keyword>
<name>A0A5D4SZ48_9BACI</name>
<evidence type="ECO:0000256" key="4">
    <source>
        <dbReference type="PIRSR" id="PIRSR006806-1"/>
    </source>
</evidence>
<dbReference type="GO" id="GO:0035999">
    <property type="term" value="P:tetrahydrofolate interconversion"/>
    <property type="evidence" value="ECO:0007669"/>
    <property type="project" value="TreeGrafter"/>
</dbReference>
<reference evidence="6 7" key="1">
    <citation type="submission" date="2019-08" db="EMBL/GenBank/DDBJ databases">
        <title>Bacillus genomes from the desert of Cuatro Cienegas, Coahuila.</title>
        <authorList>
            <person name="Olmedo-Alvarez G."/>
        </authorList>
    </citation>
    <scope>NUCLEOTIDE SEQUENCE [LARGE SCALE GENOMIC DNA]</scope>
    <source>
        <strain evidence="6 7">CH28_1T</strain>
    </source>
</reference>
<dbReference type="PANTHER" id="PTHR23407:SF1">
    <property type="entry name" value="5-FORMYLTETRAHYDROFOLATE CYCLO-LIGASE"/>
    <property type="match status" value="1"/>
</dbReference>
<evidence type="ECO:0000256" key="1">
    <source>
        <dbReference type="ARBA" id="ARBA00010638"/>
    </source>
</evidence>
<dbReference type="InterPro" id="IPR002698">
    <property type="entry name" value="FTHF_cligase"/>
</dbReference>
<keyword evidence="2 4" id="KW-0547">Nucleotide-binding</keyword>
<dbReference type="Gene3D" id="3.40.50.10420">
    <property type="entry name" value="NagB/RpiA/CoA transferase-like"/>
    <property type="match status" value="1"/>
</dbReference>
<feature type="binding site" evidence="4">
    <location>
        <begin position="134"/>
        <end position="142"/>
    </location>
    <ligand>
        <name>ATP</name>
        <dbReference type="ChEBI" id="CHEBI:30616"/>
    </ligand>
</feature>
<feature type="binding site" evidence="4">
    <location>
        <begin position="4"/>
        <end position="8"/>
    </location>
    <ligand>
        <name>ATP</name>
        <dbReference type="ChEBI" id="CHEBI:30616"/>
    </ligand>
</feature>
<comment type="similarity">
    <text evidence="1 5">Belongs to the 5-formyltetrahydrofolate cyclo-ligase family.</text>
</comment>
<comment type="caution">
    <text evidence="6">The sequence shown here is derived from an EMBL/GenBank/DDBJ whole genome shotgun (WGS) entry which is preliminary data.</text>
</comment>
<dbReference type="EC" id="6.3.3.2" evidence="5"/>
<proteinExistence type="inferred from homology"/>
<dbReference type="InterPro" id="IPR024185">
    <property type="entry name" value="FTHF_cligase-like_sf"/>
</dbReference>
<keyword evidence="5" id="KW-0479">Metal-binding</keyword>